<keyword evidence="5 7" id="KW-0378">Hydrolase</keyword>
<dbReference type="PANTHER" id="PTHR10589:SF17">
    <property type="entry name" value="UBIQUITIN CARBOXYL-TERMINAL HYDROLASE"/>
    <property type="match status" value="1"/>
</dbReference>
<dbReference type="GO" id="GO:0016579">
    <property type="term" value="P:protein deubiquitination"/>
    <property type="evidence" value="ECO:0007669"/>
    <property type="project" value="TreeGrafter"/>
</dbReference>
<evidence type="ECO:0000259" key="10">
    <source>
        <dbReference type="PROSITE" id="PS52048"/>
    </source>
</evidence>
<keyword evidence="3 7" id="KW-0645">Protease</keyword>
<dbReference type="InterPro" id="IPR038765">
    <property type="entry name" value="Papain-like_cys_pep_sf"/>
</dbReference>
<evidence type="ECO:0000256" key="9">
    <source>
        <dbReference type="SAM" id="MobiDB-lite"/>
    </source>
</evidence>
<feature type="domain" description="UCH catalytic" evidence="10">
    <location>
        <begin position="23"/>
        <end position="243"/>
    </location>
</feature>
<dbReference type="PROSITE" id="PS52048">
    <property type="entry name" value="UCH_DOMAIN"/>
    <property type="match status" value="1"/>
</dbReference>
<organism evidence="11 12">
    <name type="scientific">Euplotes crassus</name>
    <dbReference type="NCBI Taxonomy" id="5936"/>
    <lineage>
        <taxon>Eukaryota</taxon>
        <taxon>Sar</taxon>
        <taxon>Alveolata</taxon>
        <taxon>Ciliophora</taxon>
        <taxon>Intramacronucleata</taxon>
        <taxon>Spirotrichea</taxon>
        <taxon>Hypotrichia</taxon>
        <taxon>Euplotida</taxon>
        <taxon>Euplotidae</taxon>
        <taxon>Moneuplotes</taxon>
    </lineage>
</organism>
<dbReference type="Pfam" id="PF01088">
    <property type="entry name" value="Peptidase_C12"/>
    <property type="match status" value="1"/>
</dbReference>
<feature type="region of interest" description="Disordered" evidence="9">
    <location>
        <begin position="1"/>
        <end position="23"/>
    </location>
</feature>
<dbReference type="PRINTS" id="PR00707">
    <property type="entry name" value="UBCTHYDRLASE"/>
</dbReference>
<proteinExistence type="inferred from homology"/>
<dbReference type="EC" id="3.4.19.12" evidence="8"/>
<feature type="compositionally biased region" description="Basic and acidic residues" evidence="9">
    <location>
        <begin position="8"/>
        <end position="20"/>
    </location>
</feature>
<feature type="active site" description="Nucleophile" evidence="7">
    <location>
        <position position="109"/>
    </location>
</feature>
<evidence type="ECO:0000256" key="7">
    <source>
        <dbReference type="PROSITE-ProRule" id="PRU01393"/>
    </source>
</evidence>
<dbReference type="GO" id="GO:0004843">
    <property type="term" value="F:cysteine-type deubiquitinase activity"/>
    <property type="evidence" value="ECO:0007669"/>
    <property type="project" value="UniProtKB-UniRule"/>
</dbReference>
<evidence type="ECO:0000256" key="1">
    <source>
        <dbReference type="ARBA" id="ARBA00000707"/>
    </source>
</evidence>
<dbReference type="AlphaFoldDB" id="A0AAD1XTE9"/>
<comment type="similarity">
    <text evidence="2 7 8">Belongs to the peptidase C12 family.</text>
</comment>
<accession>A0AAD1XTE9</accession>
<feature type="site" description="Transition state stabilizer" evidence="7">
    <location>
        <position position="101"/>
    </location>
</feature>
<dbReference type="InterPro" id="IPR036959">
    <property type="entry name" value="Peptidase_C12_UCH_sf"/>
</dbReference>
<evidence type="ECO:0000256" key="3">
    <source>
        <dbReference type="ARBA" id="ARBA00022670"/>
    </source>
</evidence>
<evidence type="ECO:0000313" key="12">
    <source>
        <dbReference type="Proteomes" id="UP001295684"/>
    </source>
</evidence>
<keyword evidence="12" id="KW-1185">Reference proteome</keyword>
<evidence type="ECO:0000256" key="6">
    <source>
        <dbReference type="ARBA" id="ARBA00022807"/>
    </source>
</evidence>
<dbReference type="Gene3D" id="3.40.532.10">
    <property type="entry name" value="Peptidase C12, ubiquitin carboxyl-terminal hydrolase"/>
    <property type="match status" value="1"/>
</dbReference>
<sequence length="245" mass="27895">MGCQATNLHKEERKSKKNSGDYHWPALESNPEIFTKYLRAIGMEEEWQVCEIFGMDDDCLGFVPKPCLGVIVTFERNGSNIDDGRPGDGDSSDLVEFYMKQNQKLDNACGIIACLHTVLNHTQDVEIMKGSILDKFWKEVEDQNPKQRANYLENFDEFQKEHKKYASKGQTQAPTSSKQVKHHFVAFILNKEDQLIELDGTKTGPALILEDCKDLLKGVSSELQRRIKNKNITESLSMMAFTKTP</sequence>
<evidence type="ECO:0000256" key="2">
    <source>
        <dbReference type="ARBA" id="ARBA00009326"/>
    </source>
</evidence>
<keyword evidence="6 7" id="KW-0788">Thiol protease</keyword>
<feature type="site" description="Important for enzyme activity" evidence="7">
    <location>
        <position position="199"/>
    </location>
</feature>
<feature type="active site" description="Proton donor" evidence="7">
    <location>
        <position position="183"/>
    </location>
</feature>
<protein>
    <recommendedName>
        <fullName evidence="8">Ubiquitin carboxyl-terminal hydrolase</fullName>
        <ecNumber evidence="8">3.4.19.12</ecNumber>
    </recommendedName>
</protein>
<evidence type="ECO:0000256" key="8">
    <source>
        <dbReference type="RuleBase" id="RU361215"/>
    </source>
</evidence>
<evidence type="ECO:0000256" key="4">
    <source>
        <dbReference type="ARBA" id="ARBA00022786"/>
    </source>
</evidence>
<dbReference type="GO" id="GO:0006511">
    <property type="term" value="P:ubiquitin-dependent protein catabolic process"/>
    <property type="evidence" value="ECO:0007669"/>
    <property type="project" value="UniProtKB-UniRule"/>
</dbReference>
<dbReference type="GO" id="GO:0005737">
    <property type="term" value="C:cytoplasm"/>
    <property type="evidence" value="ECO:0007669"/>
    <property type="project" value="TreeGrafter"/>
</dbReference>
<dbReference type="EMBL" id="CAMPGE010020313">
    <property type="protein sequence ID" value="CAI2378573.1"/>
    <property type="molecule type" value="Genomic_DNA"/>
</dbReference>
<gene>
    <name evidence="11" type="ORF">ECRASSUSDP1_LOCUS19970</name>
</gene>
<name>A0AAD1XTE9_EUPCR</name>
<dbReference type="InterPro" id="IPR001578">
    <property type="entry name" value="Peptidase_C12_UCH"/>
</dbReference>
<comment type="catalytic activity">
    <reaction evidence="1 7 8">
        <text>Thiol-dependent hydrolysis of ester, thioester, amide, peptide and isopeptide bonds formed by the C-terminal Gly of ubiquitin (a 76-residue protein attached to proteins as an intracellular targeting signal).</text>
        <dbReference type="EC" id="3.4.19.12"/>
    </reaction>
</comment>
<evidence type="ECO:0000313" key="11">
    <source>
        <dbReference type="EMBL" id="CAI2378573.1"/>
    </source>
</evidence>
<dbReference type="PANTHER" id="PTHR10589">
    <property type="entry name" value="UBIQUITIN CARBOXYL-TERMINAL HYDROLASE"/>
    <property type="match status" value="1"/>
</dbReference>
<evidence type="ECO:0000256" key="5">
    <source>
        <dbReference type="ARBA" id="ARBA00022801"/>
    </source>
</evidence>
<dbReference type="SUPFAM" id="SSF54001">
    <property type="entry name" value="Cysteine proteinases"/>
    <property type="match status" value="1"/>
</dbReference>
<comment type="caution">
    <text evidence="11">The sequence shown here is derived from an EMBL/GenBank/DDBJ whole genome shotgun (WGS) entry which is preliminary data.</text>
</comment>
<reference evidence="11" key="1">
    <citation type="submission" date="2023-07" db="EMBL/GenBank/DDBJ databases">
        <authorList>
            <consortium name="AG Swart"/>
            <person name="Singh M."/>
            <person name="Singh A."/>
            <person name="Seah K."/>
            <person name="Emmerich C."/>
        </authorList>
    </citation>
    <scope>NUCLEOTIDE SEQUENCE</scope>
    <source>
        <strain evidence="11">DP1</strain>
    </source>
</reference>
<dbReference type="Proteomes" id="UP001295684">
    <property type="component" value="Unassembled WGS sequence"/>
</dbReference>
<keyword evidence="4 7" id="KW-0833">Ubl conjugation pathway</keyword>